<comment type="caution">
    <text evidence="4">The sequence shown here is derived from an EMBL/GenBank/DDBJ whole genome shotgun (WGS) entry which is preliminary data.</text>
</comment>
<evidence type="ECO:0000256" key="2">
    <source>
        <dbReference type="PROSITE-ProRule" id="PRU00339"/>
    </source>
</evidence>
<proteinExistence type="inferred from homology"/>
<keyword evidence="1 2" id="KW-0802">TPR repeat</keyword>
<dbReference type="EMBL" id="BLZH01000005">
    <property type="protein sequence ID" value="GFP55164.1"/>
    <property type="molecule type" value="Genomic_DNA"/>
</dbReference>
<feature type="repeat" description="TPR" evidence="2">
    <location>
        <begin position="143"/>
        <end position="176"/>
    </location>
</feature>
<organism evidence="4 5">
    <name type="scientific">Trichoderma asperellum</name>
    <name type="common">Filamentous fungus</name>
    <dbReference type="NCBI Taxonomy" id="101201"/>
    <lineage>
        <taxon>Eukaryota</taxon>
        <taxon>Fungi</taxon>
        <taxon>Dikarya</taxon>
        <taxon>Ascomycota</taxon>
        <taxon>Pezizomycotina</taxon>
        <taxon>Sordariomycetes</taxon>
        <taxon>Hypocreomycetidae</taxon>
        <taxon>Hypocreales</taxon>
        <taxon>Hypocreaceae</taxon>
        <taxon>Trichoderma</taxon>
    </lineage>
</organism>
<dbReference type="InterPro" id="IPR011990">
    <property type="entry name" value="TPR-like_helical_dom_sf"/>
</dbReference>
<evidence type="ECO:0000256" key="3">
    <source>
        <dbReference type="RuleBase" id="RU367091"/>
    </source>
</evidence>
<evidence type="ECO:0000256" key="1">
    <source>
        <dbReference type="ARBA" id="ARBA00022803"/>
    </source>
</evidence>
<evidence type="ECO:0000313" key="4">
    <source>
        <dbReference type="EMBL" id="GFP55164.1"/>
    </source>
</evidence>
<dbReference type="AlphaFoldDB" id="A0A6V8QRF9"/>
<comment type="similarity">
    <text evidence="3">Belongs to the EMC2 family.</text>
</comment>
<dbReference type="InterPro" id="IPR039856">
    <property type="entry name" value="EMC2-like"/>
</dbReference>
<evidence type="ECO:0000313" key="5">
    <source>
        <dbReference type="Proteomes" id="UP000517252"/>
    </source>
</evidence>
<dbReference type="InterPro" id="IPR019734">
    <property type="entry name" value="TPR_rpt"/>
</dbReference>
<protein>
    <recommendedName>
        <fullName evidence="3">ER membrane protein complex subunit 2</fullName>
    </recommendedName>
</protein>
<keyword evidence="3" id="KW-0472">Membrane</keyword>
<comment type="subunit">
    <text evidence="3">Component of the ER membrane protein complex (EMC).</text>
</comment>
<sequence>MPPLLLQPHASLSHAEALQVAQQAPEFLRKNPASYSASPLLSLFSPPENSKIWTIYENLLLACLRTGDNTTAHQCLERLVVRFGASDERIAALEGLVKEAEATNNGELEKVLKEYEAILAEDNTNTPIAKRRIALLHFASTDAEAWIELADLYLSQGLYSQAIYAQEEALIIAPNAWNLHARLGEILLMAAESGSEGNPQNYLAGSLKRFCRSIELSDDYLRGYYGLKLVTDKLLNGDSKAKKSSESDDFTLPETSTIEKLNLAATKKLGDIVRNYDAKAPLWQGYDAGEVAAARAYLSNTSQKVVR</sequence>
<dbReference type="Gene3D" id="1.25.40.10">
    <property type="entry name" value="Tetratricopeptide repeat domain"/>
    <property type="match status" value="1"/>
</dbReference>
<dbReference type="SUPFAM" id="SSF48452">
    <property type="entry name" value="TPR-like"/>
    <property type="match status" value="1"/>
</dbReference>
<dbReference type="Proteomes" id="UP000517252">
    <property type="component" value="Unassembled WGS sequence"/>
</dbReference>
<name>A0A6V8QRF9_TRIAP</name>
<reference evidence="4 5" key="1">
    <citation type="submission" date="2020-07" db="EMBL/GenBank/DDBJ databases">
        <title>Trichoderma asperellum IC-1 whole genome shotgun sequence.</title>
        <authorList>
            <person name="Kanamasa S."/>
            <person name="Takahashi H."/>
        </authorList>
    </citation>
    <scope>NUCLEOTIDE SEQUENCE [LARGE SCALE GENOMIC DNA]</scope>
    <source>
        <strain evidence="4 5">IC-1</strain>
    </source>
</reference>
<gene>
    <name evidence="4" type="ORF">TASIC1_0005002200</name>
</gene>
<comment type="function">
    <text evidence="3">Part of the endoplasmic reticulum membrane protein complex (EMC) that enables the energy-independent insertion into endoplasmic reticulum membranes of newly synthesized membrane proteins.</text>
</comment>
<dbReference type="GO" id="GO:0072546">
    <property type="term" value="C:EMC complex"/>
    <property type="evidence" value="ECO:0007669"/>
    <property type="project" value="UniProtKB-UniRule"/>
</dbReference>
<dbReference type="PROSITE" id="PS50005">
    <property type="entry name" value="TPR"/>
    <property type="match status" value="1"/>
</dbReference>
<comment type="subcellular location">
    <subcellularLocation>
        <location evidence="3">Endoplasmic reticulum membrane</location>
        <topology evidence="3">Peripheral membrane protein</topology>
        <orientation evidence="3">Cytoplasmic side</orientation>
    </subcellularLocation>
</comment>
<keyword evidence="3" id="KW-0256">Endoplasmic reticulum</keyword>
<dbReference type="PANTHER" id="PTHR12760">
    <property type="entry name" value="TETRATRICOPEPTIDE REPEAT PROTEIN"/>
    <property type="match status" value="1"/>
</dbReference>
<dbReference type="OrthoDB" id="124397at2759"/>
<accession>A0A6V8QRF9</accession>